<dbReference type="Proteomes" id="UP000824120">
    <property type="component" value="Chromosome 2"/>
</dbReference>
<name>A0A9J6A6I1_SOLCO</name>
<evidence type="ECO:0000313" key="1">
    <source>
        <dbReference type="EMBL" id="KAG5619984.1"/>
    </source>
</evidence>
<comment type="caution">
    <text evidence="1">The sequence shown here is derived from an EMBL/GenBank/DDBJ whole genome shotgun (WGS) entry which is preliminary data.</text>
</comment>
<dbReference type="EMBL" id="JACXVP010000002">
    <property type="protein sequence ID" value="KAG5619984.1"/>
    <property type="molecule type" value="Genomic_DNA"/>
</dbReference>
<organism evidence="1 2">
    <name type="scientific">Solanum commersonii</name>
    <name type="common">Commerson's wild potato</name>
    <name type="synonym">Commerson's nightshade</name>
    <dbReference type="NCBI Taxonomy" id="4109"/>
    <lineage>
        <taxon>Eukaryota</taxon>
        <taxon>Viridiplantae</taxon>
        <taxon>Streptophyta</taxon>
        <taxon>Embryophyta</taxon>
        <taxon>Tracheophyta</taxon>
        <taxon>Spermatophyta</taxon>
        <taxon>Magnoliopsida</taxon>
        <taxon>eudicotyledons</taxon>
        <taxon>Gunneridae</taxon>
        <taxon>Pentapetalae</taxon>
        <taxon>asterids</taxon>
        <taxon>lamiids</taxon>
        <taxon>Solanales</taxon>
        <taxon>Solanaceae</taxon>
        <taxon>Solanoideae</taxon>
        <taxon>Solaneae</taxon>
        <taxon>Solanum</taxon>
    </lineage>
</organism>
<sequence>MIVQPVIQTSLTETSTTTLIGSSSTIPSKVTPGIDSQISRTIPGTDAQVQTVALGTEAHTDGETA</sequence>
<dbReference type="AlphaFoldDB" id="A0A9J6A6I1"/>
<accession>A0A9J6A6I1</accession>
<gene>
    <name evidence="1" type="ORF">H5410_005202</name>
</gene>
<reference evidence="1 2" key="1">
    <citation type="submission" date="2020-09" db="EMBL/GenBank/DDBJ databases">
        <title>De no assembly of potato wild relative species, Solanum commersonii.</title>
        <authorList>
            <person name="Cho K."/>
        </authorList>
    </citation>
    <scope>NUCLEOTIDE SEQUENCE [LARGE SCALE GENOMIC DNA]</scope>
    <source>
        <strain evidence="1">LZ3.2</strain>
        <tissue evidence="1">Leaf</tissue>
    </source>
</reference>
<proteinExistence type="predicted"/>
<keyword evidence="2" id="KW-1185">Reference proteome</keyword>
<protein>
    <submittedName>
        <fullName evidence="1">Uncharacterized protein</fullName>
    </submittedName>
</protein>
<evidence type="ECO:0000313" key="2">
    <source>
        <dbReference type="Proteomes" id="UP000824120"/>
    </source>
</evidence>